<dbReference type="InterPro" id="IPR051232">
    <property type="entry name" value="ARID/SWI1_ChromRemod"/>
</dbReference>
<organism evidence="6 7">
    <name type="scientific">Discina gigas</name>
    <dbReference type="NCBI Taxonomy" id="1032678"/>
    <lineage>
        <taxon>Eukaryota</taxon>
        <taxon>Fungi</taxon>
        <taxon>Dikarya</taxon>
        <taxon>Ascomycota</taxon>
        <taxon>Pezizomycotina</taxon>
        <taxon>Pezizomycetes</taxon>
        <taxon>Pezizales</taxon>
        <taxon>Discinaceae</taxon>
        <taxon>Discina</taxon>
    </lineage>
</organism>
<feature type="compositionally biased region" description="Polar residues" evidence="4">
    <location>
        <begin position="320"/>
        <end position="331"/>
    </location>
</feature>
<dbReference type="Gene3D" id="1.10.150.60">
    <property type="entry name" value="ARID DNA-binding domain"/>
    <property type="match status" value="1"/>
</dbReference>
<keyword evidence="7" id="KW-1185">Reference proteome</keyword>
<feature type="region of interest" description="Disordered" evidence="4">
    <location>
        <begin position="155"/>
        <end position="272"/>
    </location>
</feature>
<feature type="compositionally biased region" description="Low complexity" evidence="4">
    <location>
        <begin position="505"/>
        <end position="518"/>
    </location>
</feature>
<evidence type="ECO:0000313" key="7">
    <source>
        <dbReference type="Proteomes" id="UP001447188"/>
    </source>
</evidence>
<proteinExistence type="predicted"/>
<feature type="region of interest" description="Disordered" evidence="4">
    <location>
        <begin position="39"/>
        <end position="130"/>
    </location>
</feature>
<feature type="region of interest" description="Disordered" evidence="4">
    <location>
        <begin position="351"/>
        <end position="375"/>
    </location>
</feature>
<dbReference type="Pfam" id="PF01388">
    <property type="entry name" value="ARID"/>
    <property type="match status" value="1"/>
</dbReference>
<dbReference type="InterPro" id="IPR001606">
    <property type="entry name" value="ARID_dom"/>
</dbReference>
<dbReference type="SUPFAM" id="SSF46774">
    <property type="entry name" value="ARID-like"/>
    <property type="match status" value="1"/>
</dbReference>
<feature type="compositionally biased region" description="Low complexity" evidence="4">
    <location>
        <begin position="198"/>
        <end position="212"/>
    </location>
</feature>
<dbReference type="PANTHER" id="PTHR13964">
    <property type="entry name" value="RBP-RELATED"/>
    <property type="match status" value="1"/>
</dbReference>
<name>A0ABR3GF68_9PEZI</name>
<dbReference type="Proteomes" id="UP001447188">
    <property type="component" value="Unassembled WGS sequence"/>
</dbReference>
<keyword evidence="1" id="KW-0805">Transcription regulation</keyword>
<feature type="region of interest" description="Disordered" evidence="4">
    <location>
        <begin position="543"/>
        <end position="563"/>
    </location>
</feature>
<evidence type="ECO:0000256" key="3">
    <source>
        <dbReference type="ARBA" id="ARBA00023242"/>
    </source>
</evidence>
<feature type="region of interest" description="Disordered" evidence="4">
    <location>
        <begin position="477"/>
        <end position="530"/>
    </location>
</feature>
<comment type="caution">
    <text evidence="6">The sequence shown here is derived from an EMBL/GenBank/DDBJ whole genome shotgun (WGS) entry which is preliminary data.</text>
</comment>
<dbReference type="PANTHER" id="PTHR13964:SF27">
    <property type="entry name" value="HAT-TRICK, ISOFORM D"/>
    <property type="match status" value="1"/>
</dbReference>
<reference evidence="6 7" key="1">
    <citation type="submission" date="2024-02" db="EMBL/GenBank/DDBJ databases">
        <title>Discinaceae phylogenomics.</title>
        <authorList>
            <person name="Dirks A.C."/>
            <person name="James T.Y."/>
        </authorList>
    </citation>
    <scope>NUCLEOTIDE SEQUENCE [LARGE SCALE GENOMIC DNA]</scope>
    <source>
        <strain evidence="6 7">ACD0624</strain>
    </source>
</reference>
<keyword evidence="3" id="KW-0539">Nucleus</keyword>
<feature type="compositionally biased region" description="Low complexity" evidence="4">
    <location>
        <begin position="257"/>
        <end position="272"/>
    </location>
</feature>
<dbReference type="InterPro" id="IPR036431">
    <property type="entry name" value="ARID_dom_sf"/>
</dbReference>
<feature type="compositionally biased region" description="Gly residues" evidence="4">
    <location>
        <begin position="360"/>
        <end position="370"/>
    </location>
</feature>
<dbReference type="EMBL" id="JBBBZM010000090">
    <property type="protein sequence ID" value="KAL0634597.1"/>
    <property type="molecule type" value="Genomic_DNA"/>
</dbReference>
<feature type="compositionally biased region" description="Polar residues" evidence="4">
    <location>
        <begin position="106"/>
        <end position="126"/>
    </location>
</feature>
<feature type="compositionally biased region" description="Polar residues" evidence="4">
    <location>
        <begin position="481"/>
        <end position="504"/>
    </location>
</feature>
<feature type="compositionally biased region" description="Polar residues" evidence="4">
    <location>
        <begin position="67"/>
        <end position="82"/>
    </location>
</feature>
<feature type="region of interest" description="Disordered" evidence="4">
    <location>
        <begin position="307"/>
        <end position="334"/>
    </location>
</feature>
<evidence type="ECO:0000313" key="6">
    <source>
        <dbReference type="EMBL" id="KAL0634597.1"/>
    </source>
</evidence>
<feature type="compositionally biased region" description="Low complexity" evidence="4">
    <location>
        <begin position="307"/>
        <end position="319"/>
    </location>
</feature>
<sequence length="1078" mass="117933">MANACQVLCRGQPESMSLSGWLQDASAIQNSAFASSETSSTAGMHSFDPSAAGVIPPSTIDPHQFHQRPQLQNGTSRTSSPGFPQPAYNVNAVVPLKRPRPREDSVNLSPRQTPVNLPTSRSHTPMAQNQQQQLAYQIYQSNQNAQQRQFTPVGYPHSHLQHVGSATASPSPVMQNQTYNPQNPAGGQAPPPKRVATQSPSPFSPAPSQQSFMAQGSPPPNNVSRVGTPQNNNSLAAPPQQPYPQNFSQGFSPPPSTASSSPAPLPAQHMQNPMQNPMQAQIMYQMQARQQQQRMIQQQQQQQQQQLQQQHQHQLQQQQTHGMVSQPNSHGMGTPGSVNPNVMVNPMNPGQVSRPQGQGQIQGQGQGISGSGQRHTDPSQFMKILYDFMQKQGTPIQSYPYIAGKVVSLVNLYATVLKMGGSQKVGSENKWLMVAMNMGYHPDQNPTAAEELMNIFKQYLASYEMAWIKNQDLKRAHMARQNPQQMSDMRQQTPQKSMPNSQAPQQQHMQHMQQQMQQGSRGIPKQSTPVSNNQVRANLQNGFATQPATPSGPQSQYGQTSGTPARISMDVTSPHGPIPSPSFSMPPTPLPQKTMAESVAFATSRQPSIPNKEIPSDFKPKVRGLDTHGGFPAAVLAQIGAELVYHKPTIPMFQELGVVDIHALTMMLKSGLAAEVRHALDTLATVSVESRWSIALESCEDLIETLVDVAESQVELLEEHSEESSESISVPAYEEVMRACKAETDRLVDIPRFGAIEYELEKAADKLICITTIFRNLSFFESNHKALADPNVVRFLSGVIEKLGTSKLLLRTNTNTLDFMKDIIIYLSNLSHSITLPSEDEALNLLHLILAFAPQPLPTSIGRDNLMFTSYSPSIHRYLPPAVDSLAKLLARDEPNRAFYRTIFLSESSTTPPYDLLTRSFALAISPIPDNTKVTLPQVVEARKPFLEQGMLAAEILAGIAPGPDQGVARSWLSSEDGFALSLLRLVCLLSPQMGPMHARQSGKMPSPDESQPFARITHRGMAVLQRLAEKSGTGLDEASNIPLGVLPKKESLLGALLTVQIDGAIVKQLCTYAGLND</sequence>
<evidence type="ECO:0000256" key="1">
    <source>
        <dbReference type="ARBA" id="ARBA00023015"/>
    </source>
</evidence>
<keyword evidence="2" id="KW-0804">Transcription</keyword>
<dbReference type="PROSITE" id="PS51011">
    <property type="entry name" value="ARID"/>
    <property type="match status" value="1"/>
</dbReference>
<accession>A0ABR3GF68</accession>
<evidence type="ECO:0000259" key="5">
    <source>
        <dbReference type="PROSITE" id="PS51011"/>
    </source>
</evidence>
<dbReference type="CDD" id="cd16871">
    <property type="entry name" value="ARID_Swi1p-like"/>
    <property type="match status" value="1"/>
</dbReference>
<evidence type="ECO:0000256" key="4">
    <source>
        <dbReference type="SAM" id="MobiDB-lite"/>
    </source>
</evidence>
<dbReference type="SMART" id="SM01014">
    <property type="entry name" value="ARID"/>
    <property type="match status" value="1"/>
</dbReference>
<dbReference type="SMART" id="SM00501">
    <property type="entry name" value="BRIGHT"/>
    <property type="match status" value="1"/>
</dbReference>
<gene>
    <name evidence="6" type="ORF">Q9L58_006484</name>
</gene>
<feature type="domain" description="ARID" evidence="5">
    <location>
        <begin position="375"/>
        <end position="468"/>
    </location>
</feature>
<feature type="compositionally biased region" description="Polar residues" evidence="4">
    <location>
        <begin position="164"/>
        <end position="179"/>
    </location>
</feature>
<protein>
    <recommendedName>
        <fullName evidence="5">ARID domain-containing protein</fullName>
    </recommendedName>
</protein>
<evidence type="ECO:0000256" key="2">
    <source>
        <dbReference type="ARBA" id="ARBA00023163"/>
    </source>
</evidence>
<feature type="compositionally biased region" description="Polar residues" evidence="4">
    <location>
        <begin position="222"/>
        <end position="235"/>
    </location>
</feature>